<dbReference type="CDD" id="cd00865">
    <property type="entry name" value="PEBP_bact_arch"/>
    <property type="match status" value="1"/>
</dbReference>
<name>A0AAI8FD34_MESHY</name>
<evidence type="ECO:0000313" key="2">
    <source>
        <dbReference type="EMBL" id="AFX74317.1"/>
    </source>
</evidence>
<organism evidence="2 3">
    <name type="scientific">Mesomycoplasma hyorhinis SK76</name>
    <dbReference type="NCBI Taxonomy" id="1118964"/>
    <lineage>
        <taxon>Bacteria</taxon>
        <taxon>Bacillati</taxon>
        <taxon>Mycoplasmatota</taxon>
        <taxon>Mycoplasmoidales</taxon>
        <taxon>Metamycoplasmataceae</taxon>
        <taxon>Mesomycoplasma</taxon>
    </lineage>
</organism>
<dbReference type="EMBL" id="CP003914">
    <property type="protein sequence ID" value="AFX74317.1"/>
    <property type="molecule type" value="Genomic_DNA"/>
</dbReference>
<feature type="transmembrane region" description="Helical" evidence="1">
    <location>
        <begin position="12"/>
        <end position="31"/>
    </location>
</feature>
<dbReference type="KEGG" id="mhs:MOS_393"/>
<dbReference type="Pfam" id="PF01161">
    <property type="entry name" value="PBP"/>
    <property type="match status" value="1"/>
</dbReference>
<keyword evidence="1" id="KW-0472">Membrane</keyword>
<accession>A0AAI8FD34</accession>
<gene>
    <name evidence="2" type="ORF">MOS_393</name>
</gene>
<dbReference type="NCBIfam" id="TIGR00481">
    <property type="entry name" value="YbhB/YbcL family Raf kinase inhibitor-like protein"/>
    <property type="match status" value="1"/>
</dbReference>
<evidence type="ECO:0008006" key="4">
    <source>
        <dbReference type="Google" id="ProtNLM"/>
    </source>
</evidence>
<keyword evidence="1" id="KW-1133">Transmembrane helix</keyword>
<keyword evidence="1" id="KW-0812">Transmembrane</keyword>
<proteinExistence type="predicted"/>
<dbReference type="AlphaFoldDB" id="A0AAI8FD34"/>
<protein>
    <recommendedName>
        <fullName evidence="4">Phospholipid-binding protein</fullName>
    </recommendedName>
</protein>
<dbReference type="Gene3D" id="3.90.280.10">
    <property type="entry name" value="PEBP-like"/>
    <property type="match status" value="2"/>
</dbReference>
<dbReference type="InterPro" id="IPR008914">
    <property type="entry name" value="PEBP"/>
</dbReference>
<dbReference type="Proteomes" id="UP000009399">
    <property type="component" value="Chromosome"/>
</dbReference>
<dbReference type="SUPFAM" id="SSF49777">
    <property type="entry name" value="PEBP-like"/>
    <property type="match status" value="1"/>
</dbReference>
<evidence type="ECO:0000256" key="1">
    <source>
        <dbReference type="SAM" id="Phobius"/>
    </source>
</evidence>
<reference evidence="2 3" key="1">
    <citation type="journal article" date="2013" name="Genome Announc.">
        <title>Complete Genome Sequence of Mycoplasma hyorhinis Strain SK76.</title>
        <authorList>
            <person name="Goodison S."/>
            <person name="Urquidi V."/>
            <person name="Kumar D."/>
            <person name="Reyes L."/>
            <person name="Rosser C.J."/>
        </authorList>
    </citation>
    <scope>NUCLEOTIDE SEQUENCE [LARGE SCALE GENOMIC DNA]</scope>
    <source>
        <strain evidence="2 3">SK76</strain>
    </source>
</reference>
<sequence length="436" mass="50311">MYHKCQFRKINWFFVYFQTFFYFCFKILAMIKIEIKDVKDGVLHTEFGNANLGGKYKNTVSFPLKWSKVKGAKSYAITLIDLEATGAMGIIFIHWVAANIKTNKLGWDFSFQNRDKIFQFENSLTNKATKYLLQALYNDHPNGVYFGPFPPDQDHNYELRVYALNVEDIFLTNPELKKMDLFYDDFLNLIANKVIDQGFTTFLYRAKTKMNQDYHLEQLNLSQKQLNAPLAKDQQNFFATEKIIDFAIFSDSFSKIGDDTYLLETKNVMNLSKEAQFQAEELVLKWNKLNDVKEYVIILYSTAENTTLGVSLVKWVKVGIKTSDFANDLIVSSQAKENVKISTSFASISLANIAKAAQLDPKAFDSILNGYGLAYIPSLSNNQGNHLLKVYGLNQEIDWLQYQQELNRELNLADVYRKIKSKVIAKSEKVIKIKQY</sequence>
<evidence type="ECO:0000313" key="3">
    <source>
        <dbReference type="Proteomes" id="UP000009399"/>
    </source>
</evidence>
<dbReference type="InterPro" id="IPR036610">
    <property type="entry name" value="PEBP-like_sf"/>
</dbReference>
<dbReference type="InterPro" id="IPR005247">
    <property type="entry name" value="YbhB_YbcL/LppC-like"/>
</dbReference>